<accession>A0AAV0AJC2</accession>
<organism evidence="2 3">
    <name type="scientific">Phakopsora pachyrhizi</name>
    <name type="common">Asian soybean rust disease fungus</name>
    <dbReference type="NCBI Taxonomy" id="170000"/>
    <lineage>
        <taxon>Eukaryota</taxon>
        <taxon>Fungi</taxon>
        <taxon>Dikarya</taxon>
        <taxon>Basidiomycota</taxon>
        <taxon>Pucciniomycotina</taxon>
        <taxon>Pucciniomycetes</taxon>
        <taxon>Pucciniales</taxon>
        <taxon>Phakopsoraceae</taxon>
        <taxon>Phakopsora</taxon>
    </lineage>
</organism>
<name>A0AAV0AJC2_PHAPC</name>
<dbReference type="Proteomes" id="UP001153365">
    <property type="component" value="Unassembled WGS sequence"/>
</dbReference>
<reference evidence="2" key="1">
    <citation type="submission" date="2022-06" db="EMBL/GenBank/DDBJ databases">
        <authorList>
            <consortium name="SYNGENTA / RWTH Aachen University"/>
        </authorList>
    </citation>
    <scope>NUCLEOTIDE SEQUENCE</scope>
</reference>
<feature type="region of interest" description="Disordered" evidence="1">
    <location>
        <begin position="101"/>
        <end position="122"/>
    </location>
</feature>
<proteinExistence type="predicted"/>
<dbReference type="AlphaFoldDB" id="A0AAV0AJC2"/>
<feature type="region of interest" description="Disordered" evidence="1">
    <location>
        <begin position="1"/>
        <end position="34"/>
    </location>
</feature>
<evidence type="ECO:0000256" key="1">
    <source>
        <dbReference type="SAM" id="MobiDB-lite"/>
    </source>
</evidence>
<protein>
    <submittedName>
        <fullName evidence="2">Uncharacterized protein</fullName>
    </submittedName>
</protein>
<dbReference type="EMBL" id="CALTRL010000363">
    <property type="protein sequence ID" value="CAH7667639.1"/>
    <property type="molecule type" value="Genomic_DNA"/>
</dbReference>
<feature type="region of interest" description="Disordered" evidence="1">
    <location>
        <begin position="169"/>
        <end position="190"/>
    </location>
</feature>
<sequence length="476" mass="52546">MSSKALDLEEKLRGTDGVGTRFGNEGRENDGSEPSLIFRELEKFAPSREWLAGDEEVDERLQLGSFQGANSSTDFRLERHIGPTAIRYAQRERAAVDDLLTGLDRPQPSRVTSQSSTVSSLEPLSEAFEVPTLLSPAIKFVPLPEKPEARRRSHIYFKRVAESELNNDFRASGSLSPKPKATNRRRAKSDTPLVLSPLSDEARILQKSCSPLYAPGSSGSPKPSSQIWSAFSAQKSMPQASPLIADVNVSKSRLLITKTHCFYPEESSLIPFSSCLLGFQLVFHPSDPKARIKHSQIKFSTHPPCGESFINKPIIKAIYPTQGVIHKTGEGTFVQRRDENSIGIGLGVDPYGRMILSHSQSKTQERFTSPYLLGSGIETNKLLITLNEDSTSHLGVPPSLAFAILLYLPSKTTKSFEADLTIETSVGGEIGASLRKMWASPKVWRLMYDGQTELGCLKIQRNLEKGLDIEEEEDLA</sequence>
<feature type="compositionally biased region" description="Basic and acidic residues" evidence="1">
    <location>
        <begin position="1"/>
        <end position="14"/>
    </location>
</feature>
<gene>
    <name evidence="2" type="ORF">PPACK8108_LOCUS2058</name>
</gene>
<evidence type="ECO:0000313" key="3">
    <source>
        <dbReference type="Proteomes" id="UP001153365"/>
    </source>
</evidence>
<feature type="compositionally biased region" description="Low complexity" evidence="1">
    <location>
        <begin position="105"/>
        <end position="122"/>
    </location>
</feature>
<comment type="caution">
    <text evidence="2">The sequence shown here is derived from an EMBL/GenBank/DDBJ whole genome shotgun (WGS) entry which is preliminary data.</text>
</comment>
<keyword evidence="3" id="KW-1185">Reference proteome</keyword>
<evidence type="ECO:0000313" key="2">
    <source>
        <dbReference type="EMBL" id="CAH7667639.1"/>
    </source>
</evidence>